<evidence type="ECO:0000313" key="14">
    <source>
        <dbReference type="Proteomes" id="UP000321595"/>
    </source>
</evidence>
<dbReference type="Pfam" id="PF00390">
    <property type="entry name" value="malic"/>
    <property type="match status" value="1"/>
</dbReference>
<evidence type="ECO:0000256" key="4">
    <source>
        <dbReference type="ARBA" id="ARBA00008756"/>
    </source>
</evidence>
<organism evidence="13 14">
    <name type="scientific">Microvenator marinus</name>
    <dbReference type="NCBI Taxonomy" id="2600177"/>
    <lineage>
        <taxon>Bacteria</taxon>
        <taxon>Deltaproteobacteria</taxon>
        <taxon>Bradymonadales</taxon>
        <taxon>Microvenatoraceae</taxon>
        <taxon>Microvenator</taxon>
    </lineage>
</organism>
<evidence type="ECO:0000313" key="13">
    <source>
        <dbReference type="EMBL" id="QED26192.1"/>
    </source>
</evidence>
<dbReference type="GO" id="GO:0046872">
    <property type="term" value="F:metal ion binding"/>
    <property type="evidence" value="ECO:0007669"/>
    <property type="project" value="UniProtKB-KW"/>
</dbReference>
<dbReference type="PANTHER" id="PTHR43237">
    <property type="entry name" value="NADP-DEPENDENT MALIC ENZYME"/>
    <property type="match status" value="1"/>
</dbReference>
<comment type="cofactor">
    <cofactor evidence="2">
        <name>Mg(2+)</name>
        <dbReference type="ChEBI" id="CHEBI:18420"/>
    </cofactor>
</comment>
<dbReference type="InterPro" id="IPR037062">
    <property type="entry name" value="Malic_N_dom_sf"/>
</dbReference>
<keyword evidence="5 9" id="KW-0479">Metal-binding</keyword>
<dbReference type="RefSeq" id="WP_146957425.1">
    <property type="nucleotide sequence ID" value="NZ_CP042467.1"/>
</dbReference>
<evidence type="ECO:0000256" key="8">
    <source>
        <dbReference type="PIRSR" id="PIRSR036684-1"/>
    </source>
</evidence>
<dbReference type="GO" id="GO:0016616">
    <property type="term" value="F:oxidoreductase activity, acting on the CH-OH group of donors, NAD or NADP as acceptor"/>
    <property type="evidence" value="ECO:0007669"/>
    <property type="project" value="InterPro"/>
</dbReference>
<dbReference type="InterPro" id="IPR002505">
    <property type="entry name" value="PTA_PTB"/>
</dbReference>
<evidence type="ECO:0000256" key="2">
    <source>
        <dbReference type="ARBA" id="ARBA00001946"/>
    </source>
</evidence>
<reference evidence="13 14" key="1">
    <citation type="submission" date="2019-08" db="EMBL/GenBank/DDBJ databases">
        <authorList>
            <person name="Liang Q."/>
        </authorList>
    </citation>
    <scope>NUCLEOTIDE SEQUENCE [LARGE SCALE GENOMIC DNA]</scope>
    <source>
        <strain evidence="13 14">V1718</strain>
    </source>
</reference>
<dbReference type="GO" id="GO:0016746">
    <property type="term" value="F:acyltransferase activity"/>
    <property type="evidence" value="ECO:0007669"/>
    <property type="project" value="InterPro"/>
</dbReference>
<dbReference type="InterPro" id="IPR036291">
    <property type="entry name" value="NAD(P)-bd_dom_sf"/>
</dbReference>
<dbReference type="Pfam" id="PF03949">
    <property type="entry name" value="Malic_M"/>
    <property type="match status" value="1"/>
</dbReference>
<dbReference type="SMART" id="SM00919">
    <property type="entry name" value="Malic_M"/>
    <property type="match status" value="1"/>
</dbReference>
<comment type="similarity">
    <text evidence="4">In the C-terminal section; belongs to the phosphate acetyltransferase and butyryltransferase family.</text>
</comment>
<dbReference type="GO" id="GO:0006108">
    <property type="term" value="P:malate metabolic process"/>
    <property type="evidence" value="ECO:0007669"/>
    <property type="project" value="InterPro"/>
</dbReference>
<dbReference type="Pfam" id="PF01515">
    <property type="entry name" value="PTA_PTB"/>
    <property type="match status" value="1"/>
</dbReference>
<dbReference type="InterPro" id="IPR012301">
    <property type="entry name" value="Malic_N_dom"/>
</dbReference>
<dbReference type="FunFam" id="3.40.50.10380:FF:000003">
    <property type="entry name" value="NADP-dependent malic enzyme"/>
    <property type="match status" value="1"/>
</dbReference>
<feature type="binding site" evidence="10">
    <location>
        <begin position="79"/>
        <end position="86"/>
    </location>
    <ligand>
        <name>NADP(+)</name>
        <dbReference type="ChEBI" id="CHEBI:58349"/>
    </ligand>
</feature>
<keyword evidence="7" id="KW-0511">Multifunctional enzyme</keyword>
<keyword evidence="14" id="KW-1185">Reference proteome</keyword>
<sequence length="757" mass="83351">MPQHAPVRRKDALEYHEFPTPGKFEITPTKPLSSQRDLALAYSPGVAEPCREIVKEPNDVFRYTNKGNLVAVITNGTAVLGLGNIGPLAAKPVMEGKAVLLKSLANIDTFDIELDAADPDVFIQCVKAMEPTFGAINLEDIKAPECFYIEEQLREKMNIPVFHDDQHGTAIIVSAALINAALLQQKEMGELKVVFSGAGAAAIATARLFCSLGVMRENIIMTDIEGVIHSEREGLDEWRRYFAKDTKFRTLAECLVGADVFVGLSAGGVMSQDMVRTMAAKAIIFALANPDPEISYPDARAVRDDIIMGTGRSDFPNQVNNVLGFPFLFRGALDVGATTINEEMKIAAVHAIASLAREEVPESVLKAYGTEALKFGPEYIIPKPFDPRVLLRVAPAVAEAASECGVARKPLTDVQLYRDKLEASQALSKQIIRYLIRKARRSPKRILFPEGNHDKILHAAQILVDEHIAIPILMGKEDEIRARAQELDLDVEGIEIFDPALDSEYNNMVEALYKRRHRHGVTREEARKRLRHREDYGMVMLAEHRADGLVTGITKNYGHSLRPGLEVIGTHSPRAFGVHLVLTKTGLIFFADTTVNINPDAEALAQVAIQTADFARTFDVVPRIAMLSYSNFGQSRNPQAQKVSEATSIVHKRRPDLRIDGEMQVDPALDVDFRASTFDFSTLDGRANVLIFPSLDASNIAYKLMRHIGGAEVIGPILLGMNRPMNIIDRAGSVASIVNLTVITAIEAQRREIGSKI</sequence>
<feature type="active site" description="Proton acceptor" evidence="8">
    <location>
        <position position="97"/>
    </location>
</feature>
<comment type="cofactor">
    <cofactor evidence="1">
        <name>Mn(2+)</name>
        <dbReference type="ChEBI" id="CHEBI:29035"/>
    </cofactor>
</comment>
<proteinExistence type="inferred from homology"/>
<feature type="binding site" evidence="9">
    <location>
        <position position="139"/>
    </location>
    <ligand>
        <name>a divalent metal cation</name>
        <dbReference type="ChEBI" id="CHEBI:60240"/>
    </ligand>
</feature>
<gene>
    <name evidence="13" type="ORF">FRD01_02740</name>
</gene>
<feature type="binding site" evidence="10">
    <location>
        <position position="289"/>
    </location>
    <ligand>
        <name>a divalent metal cation</name>
        <dbReference type="ChEBI" id="CHEBI:60240"/>
    </ligand>
</feature>
<feature type="domain" description="Malic enzyme N-terminal" evidence="12">
    <location>
        <begin position="21"/>
        <end position="154"/>
    </location>
</feature>
<dbReference type="SUPFAM" id="SSF53659">
    <property type="entry name" value="Isocitrate/Isopropylmalate dehydrogenase-like"/>
    <property type="match status" value="1"/>
</dbReference>
<feature type="binding site" evidence="10">
    <location>
        <position position="165"/>
    </location>
    <ligand>
        <name>a divalent metal cation</name>
        <dbReference type="ChEBI" id="CHEBI:60240"/>
    </ligand>
</feature>
<dbReference type="FunFam" id="3.40.50.720:FF:000095">
    <property type="entry name" value="NADP-dependent malic enzyme"/>
    <property type="match status" value="1"/>
</dbReference>
<protein>
    <submittedName>
        <fullName evidence="13">NADP-dependent malic enzyme</fullName>
    </submittedName>
</protein>
<accession>A0A5B8XK66</accession>
<dbReference type="InterPro" id="IPR045213">
    <property type="entry name" value="Malic_NAD-bd_bact_type"/>
</dbReference>
<evidence type="ECO:0000256" key="5">
    <source>
        <dbReference type="ARBA" id="ARBA00022723"/>
    </source>
</evidence>
<comment type="similarity">
    <text evidence="3">In the N-terminal section; belongs to the malic enzymes family.</text>
</comment>
<dbReference type="AlphaFoldDB" id="A0A5B8XK66"/>
<dbReference type="InterPro" id="IPR012302">
    <property type="entry name" value="Malic_NAD-bd"/>
</dbReference>
<keyword evidence="6" id="KW-0560">Oxidoreductase</keyword>
<dbReference type="InterPro" id="IPR012188">
    <property type="entry name" value="ME_PTA"/>
</dbReference>
<dbReference type="Gene3D" id="3.40.50.10380">
    <property type="entry name" value="Malic enzyme, N-terminal domain"/>
    <property type="match status" value="1"/>
</dbReference>
<dbReference type="InterPro" id="IPR046346">
    <property type="entry name" value="Aminoacid_DH-like_N_sf"/>
</dbReference>
<dbReference type="EMBL" id="CP042467">
    <property type="protein sequence ID" value="QED26192.1"/>
    <property type="molecule type" value="Genomic_DNA"/>
</dbReference>
<dbReference type="InterPro" id="IPR051674">
    <property type="entry name" value="Malate_Decarboxylase"/>
</dbReference>
<dbReference type="GO" id="GO:0004470">
    <property type="term" value="F:malic enzyme activity"/>
    <property type="evidence" value="ECO:0007669"/>
    <property type="project" value="InterPro"/>
</dbReference>
<dbReference type="PIRSF" id="PIRSF036684">
    <property type="entry name" value="ME_PTA"/>
    <property type="match status" value="1"/>
</dbReference>
<dbReference type="Gene3D" id="3.40.50.10950">
    <property type="match status" value="1"/>
</dbReference>
<feature type="domain" description="Malic enzyme NAD-binding" evidence="11">
    <location>
        <begin position="166"/>
        <end position="402"/>
    </location>
</feature>
<evidence type="ECO:0000256" key="1">
    <source>
        <dbReference type="ARBA" id="ARBA00001936"/>
    </source>
</evidence>
<dbReference type="KEGG" id="bbae:FRD01_02740"/>
<dbReference type="Gene3D" id="3.40.50.720">
    <property type="entry name" value="NAD(P)-binding Rossmann-like Domain"/>
    <property type="match status" value="1"/>
</dbReference>
<dbReference type="InterPro" id="IPR042112">
    <property type="entry name" value="P_AcTrfase_dom2"/>
</dbReference>
<evidence type="ECO:0000256" key="10">
    <source>
        <dbReference type="PIRSR" id="PIRSR036684-3"/>
    </source>
</evidence>
<evidence type="ECO:0000256" key="3">
    <source>
        <dbReference type="ARBA" id="ARBA00007686"/>
    </source>
</evidence>
<evidence type="ECO:0000256" key="7">
    <source>
        <dbReference type="ARBA" id="ARBA00023268"/>
    </source>
</evidence>
<dbReference type="GO" id="GO:0051287">
    <property type="term" value="F:NAD binding"/>
    <property type="evidence" value="ECO:0007669"/>
    <property type="project" value="InterPro"/>
</dbReference>
<dbReference type="OrthoDB" id="9805787at2"/>
<evidence type="ECO:0000256" key="6">
    <source>
        <dbReference type="ARBA" id="ARBA00023002"/>
    </source>
</evidence>
<evidence type="ECO:0000256" key="9">
    <source>
        <dbReference type="PIRSR" id="PIRSR036684-2"/>
    </source>
</evidence>
<dbReference type="SMART" id="SM01274">
    <property type="entry name" value="malic"/>
    <property type="match status" value="1"/>
</dbReference>
<dbReference type="SUPFAM" id="SSF51735">
    <property type="entry name" value="NAD(P)-binding Rossmann-fold domains"/>
    <property type="match status" value="1"/>
</dbReference>
<dbReference type="PANTHER" id="PTHR43237:SF4">
    <property type="entry name" value="NADP-DEPENDENT MALIC ENZYME"/>
    <property type="match status" value="1"/>
</dbReference>
<dbReference type="Gene3D" id="3.40.50.10750">
    <property type="entry name" value="Isocitrate/Isopropylmalate dehydrogenase-like"/>
    <property type="match status" value="1"/>
</dbReference>
<evidence type="ECO:0000259" key="11">
    <source>
        <dbReference type="SMART" id="SM00919"/>
    </source>
</evidence>
<dbReference type="InterPro" id="IPR042113">
    <property type="entry name" value="P_AcTrfase_dom1"/>
</dbReference>
<evidence type="ECO:0000259" key="12">
    <source>
        <dbReference type="SMART" id="SM01274"/>
    </source>
</evidence>
<dbReference type="Proteomes" id="UP000321595">
    <property type="component" value="Chromosome"/>
</dbReference>
<dbReference type="SUPFAM" id="SSF53223">
    <property type="entry name" value="Aminoacid dehydrogenase-like, N-terminal domain"/>
    <property type="match status" value="1"/>
</dbReference>
<dbReference type="CDD" id="cd05311">
    <property type="entry name" value="NAD_bind_2_malic_enz"/>
    <property type="match status" value="1"/>
</dbReference>
<name>A0A5B8XK66_9DELT</name>
<keyword evidence="10" id="KW-0521">NADP</keyword>
<feature type="binding site" evidence="9">
    <location>
        <position position="140"/>
    </location>
    <ligand>
        <name>a divalent metal cation</name>
        <dbReference type="ChEBI" id="CHEBI:60240"/>
    </ligand>
</feature>